<dbReference type="Proteomes" id="UP000192366">
    <property type="component" value="Unassembled WGS sequence"/>
</dbReference>
<keyword evidence="6" id="KW-1185">Reference proteome</keyword>
<organism evidence="5 6">
    <name type="scientific">Mycolicibacterium bacteremicum</name>
    <name type="common">Mycobacterium bacteremicum</name>
    <dbReference type="NCBI Taxonomy" id="564198"/>
    <lineage>
        <taxon>Bacteria</taxon>
        <taxon>Bacillati</taxon>
        <taxon>Actinomycetota</taxon>
        <taxon>Actinomycetes</taxon>
        <taxon>Mycobacteriales</taxon>
        <taxon>Mycobacteriaceae</taxon>
        <taxon>Mycolicibacterium</taxon>
    </lineage>
</organism>
<dbReference type="STRING" id="564198.BST17_03180"/>
<dbReference type="AlphaFoldDB" id="A0A1W9Z2X0"/>
<dbReference type="Pfam" id="PF13439">
    <property type="entry name" value="Glyco_transf_4"/>
    <property type="match status" value="1"/>
</dbReference>
<dbReference type="OrthoDB" id="5116476at2"/>
<gene>
    <name evidence="5" type="ORF">BST17_03180</name>
</gene>
<evidence type="ECO:0008006" key="7">
    <source>
        <dbReference type="Google" id="ProtNLM"/>
    </source>
</evidence>
<evidence type="ECO:0000259" key="3">
    <source>
        <dbReference type="Pfam" id="PF00534"/>
    </source>
</evidence>
<protein>
    <recommendedName>
        <fullName evidence="7">Glycosyl transferase family 1</fullName>
    </recommendedName>
</protein>
<dbReference type="GO" id="GO:1901137">
    <property type="term" value="P:carbohydrate derivative biosynthetic process"/>
    <property type="evidence" value="ECO:0007669"/>
    <property type="project" value="UniProtKB-ARBA"/>
</dbReference>
<dbReference type="InterPro" id="IPR028098">
    <property type="entry name" value="Glyco_trans_4-like_N"/>
</dbReference>
<feature type="domain" description="Glycosyl transferase family 1" evidence="3">
    <location>
        <begin position="199"/>
        <end position="362"/>
    </location>
</feature>
<dbReference type="PANTHER" id="PTHR45947:SF3">
    <property type="entry name" value="SULFOQUINOVOSYL TRANSFERASE SQD2"/>
    <property type="match status" value="1"/>
</dbReference>
<dbReference type="PANTHER" id="PTHR45947">
    <property type="entry name" value="SULFOQUINOVOSYL TRANSFERASE SQD2"/>
    <property type="match status" value="1"/>
</dbReference>
<evidence type="ECO:0000313" key="5">
    <source>
        <dbReference type="EMBL" id="ORA06661.1"/>
    </source>
</evidence>
<dbReference type="GO" id="GO:0008610">
    <property type="term" value="P:lipid biosynthetic process"/>
    <property type="evidence" value="ECO:0007669"/>
    <property type="project" value="UniProtKB-ARBA"/>
</dbReference>
<dbReference type="InterPro" id="IPR050194">
    <property type="entry name" value="Glycosyltransferase_grp1"/>
</dbReference>
<evidence type="ECO:0000256" key="1">
    <source>
        <dbReference type="ARBA" id="ARBA00022676"/>
    </source>
</evidence>
<evidence type="ECO:0000256" key="2">
    <source>
        <dbReference type="ARBA" id="ARBA00022679"/>
    </source>
</evidence>
<feature type="domain" description="Glycosyltransferase subfamily 4-like N-terminal" evidence="4">
    <location>
        <begin position="19"/>
        <end position="186"/>
    </location>
</feature>
<dbReference type="EMBL" id="MVHJ01000002">
    <property type="protein sequence ID" value="ORA06661.1"/>
    <property type="molecule type" value="Genomic_DNA"/>
</dbReference>
<dbReference type="GO" id="GO:0016757">
    <property type="term" value="F:glycosyltransferase activity"/>
    <property type="evidence" value="ECO:0007669"/>
    <property type="project" value="UniProtKB-KW"/>
</dbReference>
<name>A0A1W9Z2X0_MYCBA</name>
<proteinExistence type="predicted"/>
<keyword evidence="2" id="KW-0808">Transferase</keyword>
<dbReference type="GO" id="GO:1903509">
    <property type="term" value="P:liposaccharide metabolic process"/>
    <property type="evidence" value="ECO:0007669"/>
    <property type="project" value="UniProtKB-ARBA"/>
</dbReference>
<dbReference type="InterPro" id="IPR001296">
    <property type="entry name" value="Glyco_trans_1"/>
</dbReference>
<keyword evidence="1" id="KW-0328">Glycosyltransferase</keyword>
<accession>A0A1W9Z2X0</accession>
<evidence type="ECO:0000313" key="6">
    <source>
        <dbReference type="Proteomes" id="UP000192366"/>
    </source>
</evidence>
<dbReference type="Pfam" id="PF00534">
    <property type="entry name" value="Glycos_transf_1"/>
    <property type="match status" value="1"/>
</dbReference>
<comment type="caution">
    <text evidence="5">The sequence shown here is derived from an EMBL/GenBank/DDBJ whole genome shotgun (WGS) entry which is preliminary data.</text>
</comment>
<reference evidence="5 6" key="1">
    <citation type="submission" date="2017-02" db="EMBL/GenBank/DDBJ databases">
        <title>The new phylogeny of genus Mycobacterium.</title>
        <authorList>
            <person name="Tortoli E."/>
            <person name="Trovato A."/>
            <person name="Cirillo D.M."/>
        </authorList>
    </citation>
    <scope>NUCLEOTIDE SEQUENCE [LARGE SCALE GENOMIC DNA]</scope>
    <source>
        <strain evidence="5 6">DSM 45578</strain>
    </source>
</reference>
<dbReference type="SUPFAM" id="SSF53756">
    <property type="entry name" value="UDP-Glycosyltransferase/glycogen phosphorylase"/>
    <property type="match status" value="1"/>
</dbReference>
<dbReference type="CDD" id="cd03801">
    <property type="entry name" value="GT4_PimA-like"/>
    <property type="match status" value="1"/>
</dbReference>
<sequence length="393" mass="41789">MIATPLRVLALDQGKGVWGAQRYLLRLAPLLRDLGIELTLGGPESLDLHEVWRKMGFEAIDIDLPTERNVRTGGRASLSAMVAQGAAIPDVARRISRVVRSGGFDAIWANGHWIHLDAALAGRHCGVPTVLHLHEESVPGIGTWLRAGAVRTATRSVAVSTAVADGLPRSVRHRVDVITNGVDTDELSPSPDHRGSSALRAELGLRADDILVLAATRLDPCKRIEDLVEAVAAVADPRVKLLVAGSTSEFPDYEREMLAVARSRAGSRIVFCGHRDDMAGLFREADVLLHAGMVEGMPLGMLEAQACGVPVVAYRVAGVPEAVSHGATGLLAAPGQVDDLTRCLKAVIEDADMRRSMASAARYSAVIRHGIARQARRNAELLAAVCGTTAVAV</sequence>
<dbReference type="RefSeq" id="WP_083055480.1">
    <property type="nucleotide sequence ID" value="NZ_JACKVM010000008.1"/>
</dbReference>
<evidence type="ECO:0000259" key="4">
    <source>
        <dbReference type="Pfam" id="PF13439"/>
    </source>
</evidence>
<dbReference type="Gene3D" id="3.40.50.2000">
    <property type="entry name" value="Glycogen Phosphorylase B"/>
    <property type="match status" value="2"/>
</dbReference>